<dbReference type="Proteomes" id="UP000748531">
    <property type="component" value="Unassembled WGS sequence"/>
</dbReference>
<feature type="compositionally biased region" description="Basic and acidic residues" evidence="1">
    <location>
        <begin position="218"/>
        <end position="245"/>
    </location>
</feature>
<evidence type="ECO:0000313" key="3">
    <source>
        <dbReference type="Proteomes" id="UP000748531"/>
    </source>
</evidence>
<feature type="region of interest" description="Disordered" evidence="1">
    <location>
        <begin position="297"/>
        <end position="317"/>
    </location>
</feature>
<gene>
    <name evidence="2" type="ORF">PHET_01439</name>
</gene>
<feature type="region of interest" description="Disordered" evidence="1">
    <location>
        <begin position="187"/>
        <end position="262"/>
    </location>
</feature>
<reference evidence="2" key="1">
    <citation type="submission" date="2019-05" db="EMBL/GenBank/DDBJ databases">
        <title>Annotation for the trematode Paragonimus heterotremus.</title>
        <authorList>
            <person name="Choi Y.-J."/>
        </authorList>
    </citation>
    <scope>NUCLEOTIDE SEQUENCE</scope>
    <source>
        <strain evidence="2">LC</strain>
    </source>
</reference>
<feature type="compositionally biased region" description="Polar residues" evidence="1">
    <location>
        <begin position="303"/>
        <end position="313"/>
    </location>
</feature>
<name>A0A8J4STK6_9TREM</name>
<keyword evidence="3" id="KW-1185">Reference proteome</keyword>
<accession>A0A8J4STK6</accession>
<feature type="compositionally biased region" description="Basic and acidic residues" evidence="1">
    <location>
        <begin position="31"/>
        <end position="52"/>
    </location>
</feature>
<feature type="region of interest" description="Disordered" evidence="1">
    <location>
        <begin position="115"/>
        <end position="152"/>
    </location>
</feature>
<comment type="caution">
    <text evidence="2">The sequence shown here is derived from an EMBL/GenBank/DDBJ whole genome shotgun (WGS) entry which is preliminary data.</text>
</comment>
<feature type="compositionally biased region" description="Low complexity" evidence="1">
    <location>
        <begin position="331"/>
        <end position="342"/>
    </location>
</feature>
<dbReference type="OrthoDB" id="6277330at2759"/>
<feature type="region of interest" description="Disordered" evidence="1">
    <location>
        <begin position="331"/>
        <end position="393"/>
    </location>
</feature>
<evidence type="ECO:0000256" key="1">
    <source>
        <dbReference type="SAM" id="MobiDB-lite"/>
    </source>
</evidence>
<dbReference type="EMBL" id="LUCH01000428">
    <property type="protein sequence ID" value="KAF5405167.1"/>
    <property type="molecule type" value="Genomic_DNA"/>
</dbReference>
<protein>
    <submittedName>
        <fullName evidence="2">Uncharacterized protein</fullName>
    </submittedName>
</protein>
<feature type="compositionally biased region" description="Polar residues" evidence="1">
    <location>
        <begin position="247"/>
        <end position="262"/>
    </location>
</feature>
<organism evidence="2 3">
    <name type="scientific">Paragonimus heterotremus</name>
    <dbReference type="NCBI Taxonomy" id="100268"/>
    <lineage>
        <taxon>Eukaryota</taxon>
        <taxon>Metazoa</taxon>
        <taxon>Spiralia</taxon>
        <taxon>Lophotrochozoa</taxon>
        <taxon>Platyhelminthes</taxon>
        <taxon>Trematoda</taxon>
        <taxon>Digenea</taxon>
        <taxon>Plagiorchiida</taxon>
        <taxon>Troglotremata</taxon>
        <taxon>Troglotrematidae</taxon>
        <taxon>Paragonimus</taxon>
    </lineage>
</organism>
<feature type="compositionally biased region" description="Polar residues" evidence="1">
    <location>
        <begin position="139"/>
        <end position="152"/>
    </location>
</feature>
<dbReference type="AlphaFoldDB" id="A0A8J4STK6"/>
<proteinExistence type="predicted"/>
<feature type="region of interest" description="Disordered" evidence="1">
    <location>
        <begin position="31"/>
        <end position="70"/>
    </location>
</feature>
<evidence type="ECO:0000313" key="2">
    <source>
        <dbReference type="EMBL" id="KAF5405167.1"/>
    </source>
</evidence>
<sequence length="425" mass="46156">MAGATTGETEFAVCEDLEKPSRLMKLRQEMEQKQTVEQDMYSREDRPSELVRRRSSANTRRASIRRTSMREKKLISWKEAKQEAEMLGLSPVTLRLDAEVGTSDAEVLTALNETTAQETHVASPVKMSTVKSSDPPAAISQTGRTSPGNLSRQKAITGLSSSVTGSNNSIKLTSPFPANSFITDQTSISSGATSPQTASSPSKLQGSTSTTPPCTKKAVSDDEKLASTSREIVDPEHKFSHRPKDTVCSQSEKSPSNPNSQVCLNRIPTDAVEVHTPTNLCPIPGSHVHAAEHTNNRVRDSDVTSSLPLTNAHSEPLIDCSLPQSYSTSCRQSIGSSSSSANESDRSSPELSTYSKYFPPRPTQVNDSRTKSTKNDSSLSPAIRTKQKSTHSFIHSTDSLRMKTNVDLIECSSHRRPSGKCCTLI</sequence>
<feature type="compositionally biased region" description="Polar residues" evidence="1">
    <location>
        <begin position="187"/>
        <end position="213"/>
    </location>
</feature>